<keyword evidence="4" id="KW-1185">Reference proteome</keyword>
<dbReference type="InterPro" id="IPR002109">
    <property type="entry name" value="Glutaredoxin"/>
</dbReference>
<dbReference type="InterPro" id="IPR036249">
    <property type="entry name" value="Thioredoxin-like_sf"/>
</dbReference>
<dbReference type="PANTHER" id="PTHR45669:SF18">
    <property type="entry name" value="GLUTAREDOXIN FAMILY PROTEIN"/>
    <property type="match status" value="1"/>
</dbReference>
<feature type="region of interest" description="Disordered" evidence="1">
    <location>
        <begin position="1"/>
        <end position="21"/>
    </location>
</feature>
<feature type="compositionally biased region" description="Acidic residues" evidence="1">
    <location>
        <begin position="46"/>
        <end position="60"/>
    </location>
</feature>
<dbReference type="PANTHER" id="PTHR45669">
    <property type="entry name" value="GLUTAREDOXIN DOMAIN-CONTAINING CYSTEINE-RICH PROTEIN CG12206-RELATED"/>
    <property type="match status" value="1"/>
</dbReference>
<dbReference type="Gene3D" id="3.40.30.10">
    <property type="entry name" value="Glutaredoxin"/>
    <property type="match status" value="1"/>
</dbReference>
<dbReference type="OrthoDB" id="423313at2759"/>
<evidence type="ECO:0000313" key="4">
    <source>
        <dbReference type="Proteomes" id="UP000242715"/>
    </source>
</evidence>
<organism evidence="3 4">
    <name type="scientific">Trifolium subterraneum</name>
    <name type="common">Subterranean clover</name>
    <dbReference type="NCBI Taxonomy" id="3900"/>
    <lineage>
        <taxon>Eukaryota</taxon>
        <taxon>Viridiplantae</taxon>
        <taxon>Streptophyta</taxon>
        <taxon>Embryophyta</taxon>
        <taxon>Tracheophyta</taxon>
        <taxon>Spermatophyta</taxon>
        <taxon>Magnoliopsida</taxon>
        <taxon>eudicotyledons</taxon>
        <taxon>Gunneridae</taxon>
        <taxon>Pentapetalae</taxon>
        <taxon>rosids</taxon>
        <taxon>fabids</taxon>
        <taxon>Fabales</taxon>
        <taxon>Fabaceae</taxon>
        <taxon>Papilionoideae</taxon>
        <taxon>50 kb inversion clade</taxon>
        <taxon>NPAAA clade</taxon>
        <taxon>Hologalegina</taxon>
        <taxon>IRL clade</taxon>
        <taxon>Trifolieae</taxon>
        <taxon>Trifolium</taxon>
    </lineage>
</organism>
<dbReference type="Pfam" id="PF00462">
    <property type="entry name" value="Glutaredoxin"/>
    <property type="match status" value="1"/>
</dbReference>
<accession>A0A2Z6LYG2</accession>
<gene>
    <name evidence="3" type="ORF">TSUD_23330</name>
</gene>
<dbReference type="AlphaFoldDB" id="A0A2Z6LYG2"/>
<dbReference type="CDD" id="cd03031">
    <property type="entry name" value="GRX_GRX_like"/>
    <property type="match status" value="1"/>
</dbReference>
<dbReference type="EMBL" id="DF973286">
    <property type="protein sequence ID" value="GAU24196.1"/>
    <property type="molecule type" value="Genomic_DNA"/>
</dbReference>
<reference evidence="4" key="1">
    <citation type="journal article" date="2017" name="Front. Plant Sci.">
        <title>Climate Clever Clovers: New Paradigm to Reduce the Environmental Footprint of Ruminants by Breeding Low Methanogenic Forages Utilizing Haplotype Variation.</title>
        <authorList>
            <person name="Kaur P."/>
            <person name="Appels R."/>
            <person name="Bayer P.E."/>
            <person name="Keeble-Gagnere G."/>
            <person name="Wang J."/>
            <person name="Hirakawa H."/>
            <person name="Shirasawa K."/>
            <person name="Vercoe P."/>
            <person name="Stefanova K."/>
            <person name="Durmic Z."/>
            <person name="Nichols P."/>
            <person name="Revell C."/>
            <person name="Isobe S.N."/>
            <person name="Edwards D."/>
            <person name="Erskine W."/>
        </authorList>
    </citation>
    <scope>NUCLEOTIDE SEQUENCE [LARGE SCALE GENOMIC DNA]</scope>
    <source>
        <strain evidence="4">cv. Daliak</strain>
    </source>
</reference>
<feature type="domain" description="Glutaredoxin" evidence="2">
    <location>
        <begin position="174"/>
        <end position="239"/>
    </location>
</feature>
<evidence type="ECO:0000256" key="1">
    <source>
        <dbReference type="SAM" id="MobiDB-lite"/>
    </source>
</evidence>
<proteinExistence type="predicted"/>
<feature type="compositionally biased region" description="Polar residues" evidence="1">
    <location>
        <begin position="1"/>
        <end position="14"/>
    </location>
</feature>
<feature type="region of interest" description="Disordered" evidence="1">
    <location>
        <begin position="43"/>
        <end position="71"/>
    </location>
</feature>
<sequence>MIDQKYSNFNSNSCFDGDPEKLNQSQLEQSLFPDSVINTRELMDGLNDDDDENSDYDDPIDSSMKPSSCKEKSFDGSFSKTMMENNKKPLWQHLSEELALLAKLDPNVVLSYRRAMLSRKQGSIDNNLASRAVSSMEESSSNSNSNINSNSNSPLSCCSYSNNLHGADDKIMLYFTSLRGIRKTYEDCCSVRMILKGFRVAVDEKDISMDSYYRKELQNALGDKVVVTLPQVFIRGKHVGNAEEIKLLNESGELENLLKDFPIKDSWLVCESCGDARFVPCSN</sequence>
<evidence type="ECO:0000259" key="2">
    <source>
        <dbReference type="Pfam" id="PF00462"/>
    </source>
</evidence>
<dbReference type="Proteomes" id="UP000242715">
    <property type="component" value="Unassembled WGS sequence"/>
</dbReference>
<dbReference type="SUPFAM" id="SSF52833">
    <property type="entry name" value="Thioredoxin-like"/>
    <property type="match status" value="1"/>
</dbReference>
<dbReference type="PROSITE" id="PS51354">
    <property type="entry name" value="GLUTAREDOXIN_2"/>
    <property type="match status" value="1"/>
</dbReference>
<evidence type="ECO:0000313" key="3">
    <source>
        <dbReference type="EMBL" id="GAU24196.1"/>
    </source>
</evidence>
<name>A0A2Z6LYG2_TRISU</name>
<protein>
    <recommendedName>
        <fullName evidence="2">Glutaredoxin domain-containing protein</fullName>
    </recommendedName>
</protein>